<dbReference type="GO" id="GO:0031564">
    <property type="term" value="P:transcription antitermination"/>
    <property type="evidence" value="ECO:0007669"/>
    <property type="project" value="UniProtKB-UniRule"/>
</dbReference>
<evidence type="ECO:0000256" key="3">
    <source>
        <dbReference type="ARBA" id="ARBA00022814"/>
    </source>
</evidence>
<dbReference type="InterPro" id="IPR030842">
    <property type="entry name" value="TF_NusA_bacterial"/>
</dbReference>
<dbReference type="InterPro" id="IPR012340">
    <property type="entry name" value="NA-bd_OB-fold"/>
</dbReference>
<dbReference type="RefSeq" id="WP_114209038.1">
    <property type="nucleotide sequence ID" value="NZ_CP030840.1"/>
</dbReference>
<dbReference type="InterPro" id="IPR003029">
    <property type="entry name" value="S1_domain"/>
</dbReference>
<keyword evidence="6 7" id="KW-0804">Transcription</keyword>
<keyword evidence="4 7" id="KW-0694">RNA-binding</keyword>
<comment type="subunit">
    <text evidence="7">Monomer. Binds directly to the core enzyme of the DNA-dependent RNA polymerase and to nascent RNA.</text>
</comment>
<sequence>MASLLYQSIEALSREKGIDPEIVVSAVEDAIALATRKYYKTQENMRAELDKETGEIRAYVYKTVVDDPVPAAEGEEGTESASTLEDPVNQIALTEAHALSPDVEVGGEIRYYKPTDVLGRIAAQMAKQVIFQKVREAERDTIFNEYNHRMGEIVTAAVKRVELQDVIFDLGKAEARMPRREQSRLEQFSVGERVRVVLLRVDRAAKGPQVIVSRAVPELVQSLFQSEVPEIYDGTVVIRATAREAGERTKIAVMSRDKDVDPVGACVGMKGMRVQSIIRELRGEKIDIIEFSEEITTFAEKALQPAKVSRVSIADLGEKQLEVIVDDTQLSLAIGKKGQNVRLAAKLLGWKIDIKSEEEKRQEVENQMTGMSGGPTTAIEQVSELGETIIQKLVAAGITTVEALADMTPEQLEEIPGIGEKTLEKISLAVRHYFGEYEPGEARAVSAEEQTRLSEEASLDEEIDALTQDLTQEGEQRVSDDGSGHITDELAEERLAEVTEVGPDLDTEGGESLVPGREDVSERIVEDQPHDLIRGEFIAEDAILEGNIEEIKDEGRPEVDDETELKTEPKEGGA</sequence>
<proteinExistence type="inferred from homology"/>
<evidence type="ECO:0000259" key="9">
    <source>
        <dbReference type="PROSITE" id="PS50126"/>
    </source>
</evidence>
<dbReference type="InterPro" id="IPR036555">
    <property type="entry name" value="NusA_N_sf"/>
</dbReference>
<dbReference type="GO" id="GO:0000166">
    <property type="term" value="F:nucleotide binding"/>
    <property type="evidence" value="ECO:0007669"/>
    <property type="project" value="InterPro"/>
</dbReference>
<dbReference type="GO" id="GO:0003723">
    <property type="term" value="F:RNA binding"/>
    <property type="evidence" value="ECO:0007669"/>
    <property type="project" value="UniProtKB-UniRule"/>
</dbReference>
<dbReference type="FunFam" id="3.30.300.20:FF:000005">
    <property type="entry name" value="Transcription termination/antitermination protein NusA"/>
    <property type="match status" value="1"/>
</dbReference>
<comment type="subcellular location">
    <subcellularLocation>
        <location evidence="7">Cytoplasm</location>
    </subcellularLocation>
</comment>
<dbReference type="CDD" id="cd04455">
    <property type="entry name" value="S1_NusA"/>
    <property type="match status" value="1"/>
</dbReference>
<dbReference type="InterPro" id="IPR004087">
    <property type="entry name" value="KH_dom"/>
</dbReference>
<comment type="function">
    <text evidence="7">Participates in both transcription termination and antitermination.</text>
</comment>
<gene>
    <name evidence="7" type="primary">nusA</name>
    <name evidence="10" type="ORF">ACPOL_4955</name>
</gene>
<dbReference type="Pfam" id="PF14520">
    <property type="entry name" value="HHH_5"/>
    <property type="match status" value="1"/>
</dbReference>
<dbReference type="InterPro" id="IPR013735">
    <property type="entry name" value="TF_NusA_N"/>
</dbReference>
<dbReference type="Gene3D" id="1.10.150.20">
    <property type="entry name" value="5' to 3' exonuclease, C-terminal subdomain"/>
    <property type="match status" value="1"/>
</dbReference>
<evidence type="ECO:0000256" key="8">
    <source>
        <dbReference type="SAM" id="MobiDB-lite"/>
    </source>
</evidence>
<dbReference type="GO" id="GO:0005829">
    <property type="term" value="C:cytosol"/>
    <property type="evidence" value="ECO:0007669"/>
    <property type="project" value="TreeGrafter"/>
</dbReference>
<keyword evidence="3 7" id="KW-0889">Transcription antitermination</keyword>
<dbReference type="PROSITE" id="PS50126">
    <property type="entry name" value="S1"/>
    <property type="match status" value="1"/>
</dbReference>
<dbReference type="Gene3D" id="3.30.1480.10">
    <property type="entry name" value="NusA, N-terminal domain"/>
    <property type="match status" value="1"/>
</dbReference>
<dbReference type="KEGG" id="abas:ACPOL_4955"/>
<dbReference type="SUPFAM" id="SSF50249">
    <property type="entry name" value="Nucleic acid-binding proteins"/>
    <property type="match status" value="1"/>
</dbReference>
<dbReference type="AlphaFoldDB" id="A0A2Z5G613"/>
<keyword evidence="5 7" id="KW-0805">Transcription regulation</keyword>
<evidence type="ECO:0000256" key="1">
    <source>
        <dbReference type="ARBA" id="ARBA00022472"/>
    </source>
</evidence>
<dbReference type="Pfam" id="PF13184">
    <property type="entry name" value="KH_NusA_1st"/>
    <property type="match status" value="1"/>
</dbReference>
<reference evidence="10 11" key="1">
    <citation type="journal article" date="2018" name="Front. Microbiol.">
        <title>Hydrolytic Capabilities as a Key to Environmental Success: Chitinolytic and Cellulolytic Acidobacteria From Acidic Sub-arctic Soils and Boreal Peatlands.</title>
        <authorList>
            <person name="Belova S.E."/>
            <person name="Ravin N.V."/>
            <person name="Pankratov T.A."/>
            <person name="Rakitin A.L."/>
            <person name="Ivanova A.A."/>
            <person name="Beletsky A.V."/>
            <person name="Mardanov A.V."/>
            <person name="Sinninghe Damste J.S."/>
            <person name="Dedysh S.N."/>
        </authorList>
    </citation>
    <scope>NUCLEOTIDE SEQUENCE [LARGE SCALE GENOMIC DNA]</scope>
    <source>
        <strain evidence="10 11">SBC82</strain>
    </source>
</reference>
<dbReference type="SMART" id="SM00322">
    <property type="entry name" value="KH"/>
    <property type="match status" value="2"/>
</dbReference>
<evidence type="ECO:0000256" key="7">
    <source>
        <dbReference type="HAMAP-Rule" id="MF_00945"/>
    </source>
</evidence>
<feature type="compositionally biased region" description="Basic and acidic residues" evidence="8">
    <location>
        <begin position="549"/>
        <end position="574"/>
    </location>
</feature>
<protein>
    <recommendedName>
        <fullName evidence="7">Transcription termination/antitermination protein NusA</fullName>
    </recommendedName>
</protein>
<dbReference type="CDD" id="cd22529">
    <property type="entry name" value="KH-II_NusA_rpt2"/>
    <property type="match status" value="1"/>
</dbReference>
<dbReference type="NCBIfam" id="TIGR01953">
    <property type="entry name" value="NusA"/>
    <property type="match status" value="1"/>
</dbReference>
<dbReference type="Pfam" id="PF08529">
    <property type="entry name" value="NusA_N"/>
    <property type="match status" value="1"/>
</dbReference>
<keyword evidence="11" id="KW-1185">Reference proteome</keyword>
<feature type="domain" description="S1 motif" evidence="9">
    <location>
        <begin position="151"/>
        <end position="215"/>
    </location>
</feature>
<comment type="similarity">
    <text evidence="7">Belongs to the NusA family.</text>
</comment>
<evidence type="ECO:0000256" key="5">
    <source>
        <dbReference type="ARBA" id="ARBA00023015"/>
    </source>
</evidence>
<keyword evidence="1 7" id="KW-0806">Transcription termination</keyword>
<dbReference type="PANTHER" id="PTHR22648">
    <property type="entry name" value="TRANSCRIPTION TERMINATION FACTOR NUSA"/>
    <property type="match status" value="1"/>
</dbReference>
<dbReference type="Pfam" id="PF00575">
    <property type="entry name" value="S1"/>
    <property type="match status" value="1"/>
</dbReference>
<dbReference type="SUPFAM" id="SSF47794">
    <property type="entry name" value="Rad51 N-terminal domain-like"/>
    <property type="match status" value="1"/>
</dbReference>
<evidence type="ECO:0000256" key="4">
    <source>
        <dbReference type="ARBA" id="ARBA00022884"/>
    </source>
</evidence>
<organism evidence="10 11">
    <name type="scientific">Acidisarcina polymorpha</name>
    <dbReference type="NCBI Taxonomy" id="2211140"/>
    <lineage>
        <taxon>Bacteria</taxon>
        <taxon>Pseudomonadati</taxon>
        <taxon>Acidobacteriota</taxon>
        <taxon>Terriglobia</taxon>
        <taxon>Terriglobales</taxon>
        <taxon>Acidobacteriaceae</taxon>
        <taxon>Acidisarcina</taxon>
    </lineage>
</organism>
<dbReference type="EMBL" id="CP030840">
    <property type="protein sequence ID" value="AXC14217.1"/>
    <property type="molecule type" value="Genomic_DNA"/>
</dbReference>
<name>A0A2Z5G613_9BACT</name>
<dbReference type="InterPro" id="IPR025249">
    <property type="entry name" value="TF_NusA_KH_1st"/>
</dbReference>
<dbReference type="Gene3D" id="3.30.300.20">
    <property type="match status" value="2"/>
</dbReference>
<dbReference type="InterPro" id="IPR058582">
    <property type="entry name" value="KH_NusA_2nd"/>
</dbReference>
<dbReference type="HAMAP" id="MF_00945_B">
    <property type="entry name" value="NusA_B"/>
    <property type="match status" value="1"/>
</dbReference>
<dbReference type="Pfam" id="PF26594">
    <property type="entry name" value="KH_NusA_2nd"/>
    <property type="match status" value="1"/>
</dbReference>
<evidence type="ECO:0000256" key="2">
    <source>
        <dbReference type="ARBA" id="ARBA00022490"/>
    </source>
</evidence>
<dbReference type="InterPro" id="IPR009019">
    <property type="entry name" value="KH_sf_prok-type"/>
</dbReference>
<dbReference type="PANTHER" id="PTHR22648:SF0">
    <property type="entry name" value="TRANSCRIPTION TERMINATION_ANTITERMINATION PROTEIN NUSA"/>
    <property type="match status" value="1"/>
</dbReference>
<dbReference type="Proteomes" id="UP000253606">
    <property type="component" value="Chromosome"/>
</dbReference>
<dbReference type="CDD" id="cd02134">
    <property type="entry name" value="KH-II_NusA_rpt1"/>
    <property type="match status" value="1"/>
</dbReference>
<dbReference type="GO" id="GO:0006353">
    <property type="term" value="P:DNA-templated transcription termination"/>
    <property type="evidence" value="ECO:0007669"/>
    <property type="project" value="UniProtKB-UniRule"/>
</dbReference>
<dbReference type="OrthoDB" id="9807233at2"/>
<keyword evidence="2 7" id="KW-0963">Cytoplasm</keyword>
<dbReference type="PROSITE" id="PS50084">
    <property type="entry name" value="KH_TYPE_1"/>
    <property type="match status" value="1"/>
</dbReference>
<dbReference type="InterPro" id="IPR015946">
    <property type="entry name" value="KH_dom-like_a/b"/>
</dbReference>
<accession>A0A2Z5G613</accession>
<evidence type="ECO:0000256" key="6">
    <source>
        <dbReference type="ARBA" id="ARBA00023163"/>
    </source>
</evidence>
<dbReference type="SUPFAM" id="SSF69705">
    <property type="entry name" value="Transcription factor NusA, N-terminal domain"/>
    <property type="match status" value="1"/>
</dbReference>
<dbReference type="SMART" id="SM00316">
    <property type="entry name" value="S1"/>
    <property type="match status" value="1"/>
</dbReference>
<evidence type="ECO:0000313" key="11">
    <source>
        <dbReference type="Proteomes" id="UP000253606"/>
    </source>
</evidence>
<dbReference type="Gene3D" id="2.40.50.140">
    <property type="entry name" value="Nucleic acid-binding proteins"/>
    <property type="match status" value="1"/>
</dbReference>
<feature type="region of interest" description="Disordered" evidence="8">
    <location>
        <begin position="548"/>
        <end position="574"/>
    </location>
</feature>
<dbReference type="FunFam" id="3.30.300.20:FF:000002">
    <property type="entry name" value="Transcription termination/antitermination protein NusA"/>
    <property type="match status" value="1"/>
</dbReference>
<dbReference type="GO" id="GO:0003700">
    <property type="term" value="F:DNA-binding transcription factor activity"/>
    <property type="evidence" value="ECO:0007669"/>
    <property type="project" value="InterPro"/>
</dbReference>
<evidence type="ECO:0000313" key="10">
    <source>
        <dbReference type="EMBL" id="AXC14217.1"/>
    </source>
</evidence>
<dbReference type="InterPro" id="IPR010995">
    <property type="entry name" value="DNA_repair_Rad51/TF_NusA_a-hlx"/>
</dbReference>
<dbReference type="InterPro" id="IPR010213">
    <property type="entry name" value="TF_NusA"/>
</dbReference>
<dbReference type="SUPFAM" id="SSF54814">
    <property type="entry name" value="Prokaryotic type KH domain (KH-domain type II)"/>
    <property type="match status" value="2"/>
</dbReference>